<evidence type="ECO:0000256" key="2">
    <source>
        <dbReference type="ARBA" id="ARBA00010446"/>
    </source>
</evidence>
<comment type="similarity">
    <text evidence="2 6">Belongs to the fungal hydrophobin family.</text>
</comment>
<dbReference type="OrthoDB" id="4225815at2759"/>
<name>A0A8H5B231_9AGAR</name>
<dbReference type="GO" id="GO:0009277">
    <property type="term" value="C:fungal-type cell wall"/>
    <property type="evidence" value="ECO:0007669"/>
    <property type="project" value="InterPro"/>
</dbReference>
<evidence type="ECO:0000256" key="1">
    <source>
        <dbReference type="ARBA" id="ARBA00004191"/>
    </source>
</evidence>
<sequence>MQFKLATFTTLIAAATLAAATATPIKRFGGSDGPKDQCNTGSLLCCNTVQPASSQQASNLLGLLGVVVGDLTTKIGITCSPVQAIGIGSNSCAIQPVCCKDNSFSGVIAVGCTPINANV</sequence>
<evidence type="ECO:0000256" key="4">
    <source>
        <dbReference type="ARBA" id="ARBA00022525"/>
    </source>
</evidence>
<dbReference type="Proteomes" id="UP000567179">
    <property type="component" value="Unassembled WGS sequence"/>
</dbReference>
<keyword evidence="4 6" id="KW-0964">Secreted</keyword>
<dbReference type="GO" id="GO:0005199">
    <property type="term" value="F:structural constituent of cell wall"/>
    <property type="evidence" value="ECO:0007669"/>
    <property type="project" value="InterPro"/>
</dbReference>
<evidence type="ECO:0000256" key="5">
    <source>
        <dbReference type="ARBA" id="ARBA00023157"/>
    </source>
</evidence>
<keyword evidence="3 6" id="KW-0134">Cell wall</keyword>
<keyword evidence="6" id="KW-0732">Signal</keyword>
<evidence type="ECO:0000256" key="3">
    <source>
        <dbReference type="ARBA" id="ARBA00022512"/>
    </source>
</evidence>
<evidence type="ECO:0000313" key="7">
    <source>
        <dbReference type="EMBL" id="KAF5315365.1"/>
    </source>
</evidence>
<evidence type="ECO:0000313" key="8">
    <source>
        <dbReference type="Proteomes" id="UP000567179"/>
    </source>
</evidence>
<protein>
    <recommendedName>
        <fullName evidence="6">Hydrophobin</fullName>
    </recommendedName>
</protein>
<gene>
    <name evidence="7" type="ORF">D9619_007110</name>
</gene>
<accession>A0A8H5B231</accession>
<dbReference type="AlphaFoldDB" id="A0A8H5B231"/>
<dbReference type="SMART" id="SM00075">
    <property type="entry name" value="HYDRO"/>
    <property type="match status" value="1"/>
</dbReference>
<comment type="caution">
    <text evidence="7">The sequence shown here is derived from an EMBL/GenBank/DDBJ whole genome shotgun (WGS) entry which is preliminary data.</text>
</comment>
<feature type="signal peptide" evidence="6">
    <location>
        <begin position="1"/>
        <end position="22"/>
    </location>
</feature>
<dbReference type="InterPro" id="IPR001338">
    <property type="entry name" value="Class_I_Hydrophobin"/>
</dbReference>
<feature type="chain" id="PRO_5034494499" description="Hydrophobin" evidence="6">
    <location>
        <begin position="23"/>
        <end position="119"/>
    </location>
</feature>
<proteinExistence type="inferred from homology"/>
<organism evidence="7 8">
    <name type="scientific">Psilocybe cf. subviscida</name>
    <dbReference type="NCBI Taxonomy" id="2480587"/>
    <lineage>
        <taxon>Eukaryota</taxon>
        <taxon>Fungi</taxon>
        <taxon>Dikarya</taxon>
        <taxon>Basidiomycota</taxon>
        <taxon>Agaricomycotina</taxon>
        <taxon>Agaricomycetes</taxon>
        <taxon>Agaricomycetidae</taxon>
        <taxon>Agaricales</taxon>
        <taxon>Agaricineae</taxon>
        <taxon>Strophariaceae</taxon>
        <taxon>Psilocybe</taxon>
    </lineage>
</organism>
<dbReference type="CDD" id="cd23507">
    <property type="entry name" value="hydrophobin_I"/>
    <property type="match status" value="1"/>
</dbReference>
<dbReference type="EMBL" id="JAACJJ010000043">
    <property type="protein sequence ID" value="KAF5315365.1"/>
    <property type="molecule type" value="Genomic_DNA"/>
</dbReference>
<dbReference type="Pfam" id="PF01185">
    <property type="entry name" value="Hydrophobin"/>
    <property type="match status" value="1"/>
</dbReference>
<evidence type="ECO:0000256" key="6">
    <source>
        <dbReference type="RuleBase" id="RU365009"/>
    </source>
</evidence>
<keyword evidence="5 6" id="KW-1015">Disulfide bond</keyword>
<reference evidence="7 8" key="1">
    <citation type="journal article" date="2020" name="ISME J.">
        <title>Uncovering the hidden diversity of litter-decomposition mechanisms in mushroom-forming fungi.</title>
        <authorList>
            <person name="Floudas D."/>
            <person name="Bentzer J."/>
            <person name="Ahren D."/>
            <person name="Johansson T."/>
            <person name="Persson P."/>
            <person name="Tunlid A."/>
        </authorList>
    </citation>
    <scope>NUCLEOTIDE SEQUENCE [LARGE SCALE GENOMIC DNA]</scope>
    <source>
        <strain evidence="7 8">CBS 101986</strain>
    </source>
</reference>
<keyword evidence="8" id="KW-1185">Reference proteome</keyword>
<comment type="subcellular location">
    <subcellularLocation>
        <location evidence="1 6">Secreted</location>
        <location evidence="1 6">Cell wall</location>
    </subcellularLocation>
</comment>